<geneLocation type="plasmid" evidence="2">
    <name>pamcp48-600</name>
</geneLocation>
<evidence type="ECO:0000313" key="1">
    <source>
        <dbReference type="EMBL" id="APD92036.1"/>
    </source>
</evidence>
<dbReference type="EMBL" id="CP018025">
    <property type="protein sequence ID" value="APD92036.1"/>
    <property type="molecule type" value="Genomic_DNA"/>
</dbReference>
<dbReference type="AlphaFoldDB" id="A0AAC9JGE1"/>
<evidence type="ECO:0000313" key="2">
    <source>
        <dbReference type="Proteomes" id="UP000182101"/>
    </source>
</evidence>
<accession>A0AAC9JGE1</accession>
<reference evidence="1 2" key="1">
    <citation type="submission" date="2016-11" db="EMBL/GenBank/DDBJ databases">
        <title>Networking in microbes: conjugative elements and plasmids in the genus Alteromonas.</title>
        <authorList>
            <person name="Lopez-Perez M."/>
            <person name="Ramon-Marco N."/>
            <person name="Rodriguez-Valera F."/>
        </authorList>
    </citation>
    <scope>NUCLEOTIDE SEQUENCE [LARGE SCALE GENOMIC DNA]</scope>
    <source>
        <strain evidence="1 2">CP48</strain>
        <plasmid evidence="2">pamcp48-600</plasmid>
    </source>
</reference>
<keyword evidence="1" id="KW-0614">Plasmid</keyword>
<protein>
    <submittedName>
        <fullName evidence="1">Uncharacterized protein</fullName>
    </submittedName>
</protein>
<sequence length="274" mass="30816">MLCSLLFSQVKLFEGRMLHSCKKLKIKLAIQNQNDYYKCSFTHMRKRMKKIAIVVPATLLRKNIDVLCYDPASDSIKHESFSPSHKNEVAGSIIDSFLDGDRLSLLDLRIFYKAQLFDWLTVLNNKNVLKRIASLKAYVFCDALDGGVNMLPSYAAYTSSLVLKDTPFVALHNMATGEAGTLKLPLDFTKANSLYAEKKDLMTEYNRDWIGGATFINGHYVGDLDFGGSTSCYGGKSIIKREKLDGWLPTDESNQMTVELTAIENGKKPAFHSW</sequence>
<name>A0AAC9JGE1_9ALTE</name>
<organism evidence="1 2">
    <name type="scientific">Alteromonas mediterranea</name>
    <dbReference type="NCBI Taxonomy" id="314275"/>
    <lineage>
        <taxon>Bacteria</taxon>
        <taxon>Pseudomonadati</taxon>
        <taxon>Pseudomonadota</taxon>
        <taxon>Gammaproteobacteria</taxon>
        <taxon>Alteromonadales</taxon>
        <taxon>Alteromonadaceae</taxon>
        <taxon>Alteromonas/Salinimonas group</taxon>
        <taxon>Alteromonas</taxon>
    </lineage>
</organism>
<proteinExistence type="predicted"/>
<gene>
    <name evidence="1" type="ORF">BM524_19130</name>
</gene>
<dbReference type="Proteomes" id="UP000182101">
    <property type="component" value="Plasmid pAMCP48-600"/>
</dbReference>